<dbReference type="Proteomes" id="UP000438196">
    <property type="component" value="Unassembled WGS sequence"/>
</dbReference>
<protein>
    <submittedName>
        <fullName evidence="1">Uncharacterized protein</fullName>
    </submittedName>
</protein>
<keyword evidence="2" id="KW-1185">Reference proteome</keyword>
<gene>
    <name evidence="1" type="ORF">GNF76_18360</name>
</gene>
<comment type="caution">
    <text evidence="1">The sequence shown here is derived from an EMBL/GenBank/DDBJ whole genome shotgun (WGS) entry which is preliminary data.</text>
</comment>
<dbReference type="OrthoDB" id="6214536at2"/>
<evidence type="ECO:0000313" key="1">
    <source>
        <dbReference type="EMBL" id="MUF06318.1"/>
    </source>
</evidence>
<dbReference type="AlphaFoldDB" id="A0A6I3W9J0"/>
<reference evidence="1 2" key="1">
    <citation type="submission" date="2019-11" db="EMBL/GenBank/DDBJ databases">
        <title>Pseudomonas karstica sp. nov. and Pseudomonas spelaei sp. nov. from karst caves.</title>
        <authorList>
            <person name="Zeman M."/>
        </authorList>
    </citation>
    <scope>NUCLEOTIDE SEQUENCE [LARGE SCALE GENOMIC DNA]</scope>
    <source>
        <strain evidence="1 2">CCM 7893</strain>
    </source>
</reference>
<name>A0A6I3W9J0_9PSED</name>
<dbReference type="EMBL" id="WNNK01000015">
    <property type="protein sequence ID" value="MUF06318.1"/>
    <property type="molecule type" value="Genomic_DNA"/>
</dbReference>
<accession>A0A6I3W9J0</accession>
<evidence type="ECO:0000313" key="2">
    <source>
        <dbReference type="Proteomes" id="UP000438196"/>
    </source>
</evidence>
<organism evidence="1 2">
    <name type="scientific">Pseudomonas spelaei</name>
    <dbReference type="NCBI Taxonomy" id="1055469"/>
    <lineage>
        <taxon>Bacteria</taxon>
        <taxon>Pseudomonadati</taxon>
        <taxon>Pseudomonadota</taxon>
        <taxon>Gammaproteobacteria</taxon>
        <taxon>Pseudomonadales</taxon>
        <taxon>Pseudomonadaceae</taxon>
        <taxon>Pseudomonas</taxon>
    </lineage>
</organism>
<proteinExistence type="predicted"/>
<sequence length="69" mass="7616">MRRSLIFVAAAEARGCDAVRRTALGAATQPINAQNKKHDFALPATLNKYQHEAYKAVCSELIKTSTKIR</sequence>